<name>D8T2Z4_SELML</name>
<dbReference type="KEGG" id="smo:SELMODRAFT_428477"/>
<dbReference type="OMA" id="NLGWRIS"/>
<dbReference type="Gene3D" id="3.40.1190.10">
    <property type="entry name" value="Mur-like, catalytic domain"/>
    <property type="match status" value="1"/>
</dbReference>
<evidence type="ECO:0000256" key="2">
    <source>
        <dbReference type="ARBA" id="ARBA00022598"/>
    </source>
</evidence>
<sequence length="513" mass="54822">MAEGGALRFLQQLRDLERLGVPKDAGTDTSKGFDLGRMRRLVSSLGNPLSKFPVVHVAGTKGKGSTVAFLSSILRAAGFSVGTYTSPHLRSIHERICVGKPISTNGLDDLFWGVRESLLKVIEAENHTLTHFEVFTALAFKYFAQESVDIAVVEAGLGGARDATNVIDSEGLAASVIVSIGEEHLEALGGSLETVALAKAGIIKERRPVVLSRQVSPVAESIIRTQASARNAPVFSAFGKDVHGFIKSIRTDESDCFQVCNMRIRCAGEDLFLDNCRMRMFGSHQVDNALTAICAALSLRVEGWRIPDAAFQTGLEQTNILGRFQILTHEQVKSLGFTSTRVILDGAHTPGSAAALGTTLKTAFPSRPLILVTAMALDKDHLKFASAFSDDARPTLVVVTTADVAGSSVRSATTEALAEAWSKVKPEIAVEISKSVVDALATARKAADLDPGSVVCVTGSLHLVSAVLNLIKKAPQKRDIWVCQDQKGPAKVLDLGVPRTTALVKLPCECERS</sequence>
<dbReference type="NCBIfam" id="TIGR01499">
    <property type="entry name" value="folC"/>
    <property type="match status" value="1"/>
</dbReference>
<feature type="domain" description="Mur ligase central" evidence="8">
    <location>
        <begin position="57"/>
        <end position="296"/>
    </location>
</feature>
<reference evidence="9 10" key="1">
    <citation type="journal article" date="2011" name="Science">
        <title>The Selaginella genome identifies genetic changes associated with the evolution of vascular plants.</title>
        <authorList>
            <person name="Banks J.A."/>
            <person name="Nishiyama T."/>
            <person name="Hasebe M."/>
            <person name="Bowman J.L."/>
            <person name="Gribskov M."/>
            <person name="dePamphilis C."/>
            <person name="Albert V.A."/>
            <person name="Aono N."/>
            <person name="Aoyama T."/>
            <person name="Ambrose B.A."/>
            <person name="Ashton N.W."/>
            <person name="Axtell M.J."/>
            <person name="Barker E."/>
            <person name="Barker M.S."/>
            <person name="Bennetzen J.L."/>
            <person name="Bonawitz N.D."/>
            <person name="Chapple C."/>
            <person name="Cheng C."/>
            <person name="Correa L.G."/>
            <person name="Dacre M."/>
            <person name="DeBarry J."/>
            <person name="Dreyer I."/>
            <person name="Elias M."/>
            <person name="Engstrom E.M."/>
            <person name="Estelle M."/>
            <person name="Feng L."/>
            <person name="Finet C."/>
            <person name="Floyd S.K."/>
            <person name="Frommer W.B."/>
            <person name="Fujita T."/>
            <person name="Gramzow L."/>
            <person name="Gutensohn M."/>
            <person name="Harholt J."/>
            <person name="Hattori M."/>
            <person name="Heyl A."/>
            <person name="Hirai T."/>
            <person name="Hiwatashi Y."/>
            <person name="Ishikawa M."/>
            <person name="Iwata M."/>
            <person name="Karol K.G."/>
            <person name="Koehler B."/>
            <person name="Kolukisaoglu U."/>
            <person name="Kubo M."/>
            <person name="Kurata T."/>
            <person name="Lalonde S."/>
            <person name="Li K."/>
            <person name="Li Y."/>
            <person name="Litt A."/>
            <person name="Lyons E."/>
            <person name="Manning G."/>
            <person name="Maruyama T."/>
            <person name="Michael T.P."/>
            <person name="Mikami K."/>
            <person name="Miyazaki S."/>
            <person name="Morinaga S."/>
            <person name="Murata T."/>
            <person name="Mueller-Roeber B."/>
            <person name="Nelson D.R."/>
            <person name="Obara M."/>
            <person name="Oguri Y."/>
            <person name="Olmstead R.G."/>
            <person name="Onodera N."/>
            <person name="Petersen B.L."/>
            <person name="Pils B."/>
            <person name="Prigge M."/>
            <person name="Rensing S.A."/>
            <person name="Riano-Pachon D.M."/>
            <person name="Roberts A.W."/>
            <person name="Sato Y."/>
            <person name="Scheller H.V."/>
            <person name="Schulz B."/>
            <person name="Schulz C."/>
            <person name="Shakirov E.V."/>
            <person name="Shibagaki N."/>
            <person name="Shinohara N."/>
            <person name="Shippen D.E."/>
            <person name="Soerensen I."/>
            <person name="Sotooka R."/>
            <person name="Sugimoto N."/>
            <person name="Sugita M."/>
            <person name="Sumikawa N."/>
            <person name="Tanurdzic M."/>
            <person name="Theissen G."/>
            <person name="Ulvskov P."/>
            <person name="Wakazuki S."/>
            <person name="Weng J.K."/>
            <person name="Willats W.W."/>
            <person name="Wipf D."/>
            <person name="Wolf P.G."/>
            <person name="Yang L."/>
            <person name="Zimmer A.D."/>
            <person name="Zhu Q."/>
            <person name="Mitros T."/>
            <person name="Hellsten U."/>
            <person name="Loque D."/>
            <person name="Otillar R."/>
            <person name="Salamov A."/>
            <person name="Schmutz J."/>
            <person name="Shapiro H."/>
            <person name="Lindquist E."/>
            <person name="Lucas S."/>
            <person name="Rokhsar D."/>
            <person name="Grigoriev I.V."/>
        </authorList>
    </citation>
    <scope>NUCLEOTIDE SEQUENCE [LARGE SCALE GENOMIC DNA]</scope>
</reference>
<dbReference type="GO" id="GO:0008841">
    <property type="term" value="F:dihydrofolate synthase activity"/>
    <property type="evidence" value="ECO:0000318"/>
    <property type="project" value="GO_Central"/>
</dbReference>
<evidence type="ECO:0000256" key="5">
    <source>
        <dbReference type="ARBA" id="ARBA00022840"/>
    </source>
</evidence>
<dbReference type="EMBL" id="GL377667">
    <property type="protein sequence ID" value="EFJ09009.1"/>
    <property type="molecule type" value="Genomic_DNA"/>
</dbReference>
<dbReference type="InterPro" id="IPR036565">
    <property type="entry name" value="Mur-like_cat_sf"/>
</dbReference>
<dbReference type="SUPFAM" id="SSF53623">
    <property type="entry name" value="MurD-like peptide ligases, catalytic domain"/>
    <property type="match status" value="1"/>
</dbReference>
<dbReference type="GO" id="GO:0005524">
    <property type="term" value="F:ATP binding"/>
    <property type="evidence" value="ECO:0007669"/>
    <property type="project" value="UniProtKB-KW"/>
</dbReference>
<dbReference type="PROSITE" id="PS01012">
    <property type="entry name" value="FOLYLPOLYGLU_SYNT_2"/>
    <property type="match status" value="1"/>
</dbReference>
<keyword evidence="2" id="KW-0436">Ligase</keyword>
<dbReference type="GO" id="GO:0005737">
    <property type="term" value="C:cytoplasm"/>
    <property type="evidence" value="ECO:0000318"/>
    <property type="project" value="GO_Central"/>
</dbReference>
<keyword evidence="10" id="KW-1185">Reference proteome</keyword>
<feature type="domain" description="Mur ligase C-terminal" evidence="7">
    <location>
        <begin position="338"/>
        <end position="460"/>
    </location>
</feature>
<dbReference type="eggNOG" id="KOG2525">
    <property type="taxonomic scope" value="Eukaryota"/>
</dbReference>
<dbReference type="InterPro" id="IPR001645">
    <property type="entry name" value="Folylpolyglutamate_synth"/>
</dbReference>
<dbReference type="InterPro" id="IPR018109">
    <property type="entry name" value="Folylpolyglutamate_synth_CS"/>
</dbReference>
<dbReference type="GO" id="GO:0009396">
    <property type="term" value="P:folic acid-containing compound biosynthetic process"/>
    <property type="evidence" value="ECO:0000318"/>
    <property type="project" value="GO_Central"/>
</dbReference>
<keyword evidence="3" id="KW-0479">Metal-binding</keyword>
<protein>
    <submittedName>
        <fullName evidence="9">Uncharacterized protein</fullName>
    </submittedName>
</protein>
<dbReference type="Pfam" id="PF02875">
    <property type="entry name" value="Mur_ligase_C"/>
    <property type="match status" value="1"/>
</dbReference>
<keyword evidence="5" id="KW-0067">ATP-binding</keyword>
<evidence type="ECO:0000256" key="1">
    <source>
        <dbReference type="ARBA" id="ARBA00008276"/>
    </source>
</evidence>
<evidence type="ECO:0000259" key="7">
    <source>
        <dbReference type="Pfam" id="PF02875"/>
    </source>
</evidence>
<evidence type="ECO:0000256" key="3">
    <source>
        <dbReference type="ARBA" id="ARBA00022723"/>
    </source>
</evidence>
<evidence type="ECO:0000313" key="10">
    <source>
        <dbReference type="Proteomes" id="UP000001514"/>
    </source>
</evidence>
<evidence type="ECO:0000256" key="6">
    <source>
        <dbReference type="ARBA" id="ARBA00022842"/>
    </source>
</evidence>
<keyword evidence="4" id="KW-0547">Nucleotide-binding</keyword>
<accession>D8T2Z4</accession>
<dbReference type="InterPro" id="IPR004101">
    <property type="entry name" value="Mur_ligase_C"/>
</dbReference>
<dbReference type="Proteomes" id="UP000001514">
    <property type="component" value="Unassembled WGS sequence"/>
</dbReference>
<dbReference type="InterPro" id="IPR036615">
    <property type="entry name" value="Mur_ligase_C_dom_sf"/>
</dbReference>
<dbReference type="STRING" id="88036.D8T2Z4"/>
<evidence type="ECO:0000259" key="8">
    <source>
        <dbReference type="Pfam" id="PF08245"/>
    </source>
</evidence>
<dbReference type="PANTHER" id="PTHR11136">
    <property type="entry name" value="FOLYLPOLYGLUTAMATE SYNTHASE-RELATED"/>
    <property type="match status" value="1"/>
</dbReference>
<evidence type="ECO:0000313" key="9">
    <source>
        <dbReference type="EMBL" id="EFJ09009.1"/>
    </source>
</evidence>
<comment type="similarity">
    <text evidence="1">Belongs to the folylpolyglutamate synthase family.</text>
</comment>
<proteinExistence type="inferred from homology"/>
<dbReference type="GO" id="GO:0004326">
    <property type="term" value="F:tetrahydrofolylpolyglutamate synthase activity"/>
    <property type="evidence" value="ECO:0007669"/>
    <property type="project" value="InterPro"/>
</dbReference>
<evidence type="ECO:0000256" key="4">
    <source>
        <dbReference type="ARBA" id="ARBA00022741"/>
    </source>
</evidence>
<gene>
    <name evidence="9" type="ORF">SELMODRAFT_428477</name>
</gene>
<keyword evidence="6" id="KW-0460">Magnesium</keyword>
<dbReference type="HOGENOM" id="CLU_015869_4_1_1"/>
<dbReference type="Pfam" id="PF08245">
    <property type="entry name" value="Mur_ligase_M"/>
    <property type="match status" value="1"/>
</dbReference>
<dbReference type="PANTHER" id="PTHR11136:SF0">
    <property type="entry name" value="DIHYDROFOLATE SYNTHETASE-RELATED"/>
    <property type="match status" value="1"/>
</dbReference>
<organism evidence="10">
    <name type="scientific">Selaginella moellendorffii</name>
    <name type="common">Spikemoss</name>
    <dbReference type="NCBI Taxonomy" id="88036"/>
    <lineage>
        <taxon>Eukaryota</taxon>
        <taxon>Viridiplantae</taxon>
        <taxon>Streptophyta</taxon>
        <taxon>Embryophyta</taxon>
        <taxon>Tracheophyta</taxon>
        <taxon>Lycopodiopsida</taxon>
        <taxon>Selaginellales</taxon>
        <taxon>Selaginellaceae</taxon>
        <taxon>Selaginella</taxon>
    </lineage>
</organism>
<dbReference type="PROSITE" id="PS01011">
    <property type="entry name" value="FOLYLPOLYGLU_SYNT_1"/>
    <property type="match status" value="1"/>
</dbReference>
<dbReference type="AlphaFoldDB" id="D8T2Z4"/>
<dbReference type="FunCoup" id="D8T2Z4">
    <property type="interactions" value="836"/>
</dbReference>
<dbReference type="Gene3D" id="3.90.190.20">
    <property type="entry name" value="Mur ligase, C-terminal domain"/>
    <property type="match status" value="1"/>
</dbReference>
<dbReference type="SUPFAM" id="SSF53244">
    <property type="entry name" value="MurD-like peptide ligases, peptide-binding domain"/>
    <property type="match status" value="1"/>
</dbReference>
<dbReference type="Gramene" id="EFJ09009">
    <property type="protein sequence ID" value="EFJ09009"/>
    <property type="gene ID" value="SELMODRAFT_428477"/>
</dbReference>
<dbReference type="GO" id="GO:0046872">
    <property type="term" value="F:metal ion binding"/>
    <property type="evidence" value="ECO:0007669"/>
    <property type="project" value="UniProtKB-KW"/>
</dbReference>
<dbReference type="InParanoid" id="D8T2Z4"/>
<dbReference type="InterPro" id="IPR013221">
    <property type="entry name" value="Mur_ligase_cen"/>
</dbReference>